<dbReference type="PROSITE" id="PS50181">
    <property type="entry name" value="FBOX"/>
    <property type="match status" value="1"/>
</dbReference>
<organism evidence="2 3">
    <name type="scientific">Aspergillus cavernicola</name>
    <dbReference type="NCBI Taxonomy" id="176166"/>
    <lineage>
        <taxon>Eukaryota</taxon>
        <taxon>Fungi</taxon>
        <taxon>Dikarya</taxon>
        <taxon>Ascomycota</taxon>
        <taxon>Pezizomycotina</taxon>
        <taxon>Eurotiomycetes</taxon>
        <taxon>Eurotiomycetidae</taxon>
        <taxon>Eurotiales</taxon>
        <taxon>Aspergillaceae</taxon>
        <taxon>Aspergillus</taxon>
        <taxon>Aspergillus subgen. Nidulantes</taxon>
    </lineage>
</organism>
<dbReference type="Pfam" id="PF12937">
    <property type="entry name" value="F-box-like"/>
    <property type="match status" value="1"/>
</dbReference>
<feature type="domain" description="F-box" evidence="1">
    <location>
        <begin position="1"/>
        <end position="48"/>
    </location>
</feature>
<dbReference type="EMBL" id="JBFXLS010000145">
    <property type="protein sequence ID" value="KAL2813345.1"/>
    <property type="molecule type" value="Genomic_DNA"/>
</dbReference>
<accession>A0ABR4HDG9</accession>
<sequence length="502" mass="57684">MAKTLPPEILFHIADYLNSPDCVVALPKYALVCRQWQAVFEPLIYKTLCVHSSSFRTGKGTISLSHFESLVSGSQHRIARRGMIQDIKYTVIVPYDLPDYKSSIIRDHPGGYTRDNPIRHANDEAFHDGVVDLFNILTSWKERHCLGISPRILGREQQYEPGTEFCPSAREYAEIPRGNKWVVRPYRARFPEDKSNLPDVSCIHQLIFEDYGNEDETSHIWPGTALSIARSCPMLHEFYWHTFDFIRPDHLDYMQERRQALAEGLTNLPSTLRMFDYHGLSEQAYHDSGSAPILIQGNLDLFSVNLRPITLCLQELNLAGIAVSLDFLLPLDQDGKPIALCMEWPSLKRIKIETTNYLPSGEWFFDPTPEEDESNTIAHFNDSASEDSYDTQLVVLEEIPYERSELRVEMCHRAYISLGYAAQHMPRLTSIEYLLPLQPGTEFRFSKDQVSGNATITWETGSMYEPDKRVAEAWGYQLDDMEFLVKDPPMWPTVRLPCWPPL</sequence>
<dbReference type="InterPro" id="IPR036047">
    <property type="entry name" value="F-box-like_dom_sf"/>
</dbReference>
<dbReference type="CDD" id="cd09917">
    <property type="entry name" value="F-box_SF"/>
    <property type="match status" value="1"/>
</dbReference>
<evidence type="ECO:0000313" key="3">
    <source>
        <dbReference type="Proteomes" id="UP001610335"/>
    </source>
</evidence>
<dbReference type="Proteomes" id="UP001610335">
    <property type="component" value="Unassembled WGS sequence"/>
</dbReference>
<dbReference type="Gene3D" id="1.20.1280.50">
    <property type="match status" value="1"/>
</dbReference>
<keyword evidence="3" id="KW-1185">Reference proteome</keyword>
<name>A0ABR4HDG9_9EURO</name>
<proteinExistence type="predicted"/>
<protein>
    <recommendedName>
        <fullName evidence="1">F-box domain-containing protein</fullName>
    </recommendedName>
</protein>
<evidence type="ECO:0000313" key="2">
    <source>
        <dbReference type="EMBL" id="KAL2813345.1"/>
    </source>
</evidence>
<gene>
    <name evidence="2" type="ORF">BDW59DRAFT_154852</name>
</gene>
<dbReference type="SUPFAM" id="SSF81383">
    <property type="entry name" value="F-box domain"/>
    <property type="match status" value="1"/>
</dbReference>
<feature type="non-terminal residue" evidence="2">
    <location>
        <position position="502"/>
    </location>
</feature>
<evidence type="ECO:0000259" key="1">
    <source>
        <dbReference type="PROSITE" id="PS50181"/>
    </source>
</evidence>
<reference evidence="2 3" key="1">
    <citation type="submission" date="2024-07" db="EMBL/GenBank/DDBJ databases">
        <title>Section-level genome sequencing and comparative genomics of Aspergillus sections Usti and Cavernicolus.</title>
        <authorList>
            <consortium name="Lawrence Berkeley National Laboratory"/>
            <person name="Nybo J.L."/>
            <person name="Vesth T.C."/>
            <person name="Theobald S."/>
            <person name="Frisvad J.C."/>
            <person name="Larsen T.O."/>
            <person name="Kjaerboelling I."/>
            <person name="Rothschild-Mancinelli K."/>
            <person name="Lyhne E.K."/>
            <person name="Kogle M.E."/>
            <person name="Barry K."/>
            <person name="Clum A."/>
            <person name="Na H."/>
            <person name="Ledsgaard L."/>
            <person name="Lin J."/>
            <person name="Lipzen A."/>
            <person name="Kuo A."/>
            <person name="Riley R."/>
            <person name="Mondo S."/>
            <person name="LaButti K."/>
            <person name="Haridas S."/>
            <person name="Pangalinan J."/>
            <person name="Salamov A.A."/>
            <person name="Simmons B.A."/>
            <person name="Magnuson J.K."/>
            <person name="Chen J."/>
            <person name="Drula E."/>
            <person name="Henrissat B."/>
            <person name="Wiebenga A."/>
            <person name="Lubbers R.J."/>
            <person name="Gomes A.C."/>
            <person name="Makela M.R."/>
            <person name="Stajich J."/>
            <person name="Grigoriev I.V."/>
            <person name="Mortensen U.H."/>
            <person name="De vries R.P."/>
            <person name="Baker S.E."/>
            <person name="Andersen M.R."/>
        </authorList>
    </citation>
    <scope>NUCLEOTIDE SEQUENCE [LARGE SCALE GENOMIC DNA]</scope>
    <source>
        <strain evidence="2 3">CBS 600.67</strain>
    </source>
</reference>
<comment type="caution">
    <text evidence="2">The sequence shown here is derived from an EMBL/GenBank/DDBJ whole genome shotgun (WGS) entry which is preliminary data.</text>
</comment>
<dbReference type="InterPro" id="IPR001810">
    <property type="entry name" value="F-box_dom"/>
</dbReference>